<feature type="domain" description="DUF7928" evidence="1">
    <location>
        <begin position="5"/>
        <end position="156"/>
    </location>
</feature>
<dbReference type="PANTHER" id="PTHR35408">
    <property type="entry name" value="CHROMOSOME 15, WHOLE GENOME SHOTGUN SEQUENCE"/>
    <property type="match status" value="1"/>
</dbReference>
<dbReference type="InterPro" id="IPR057688">
    <property type="entry name" value="DUF7928"/>
</dbReference>
<proteinExistence type="predicted"/>
<sequence length="161" mass="17595">MVDEIKHDILVNYLYQQQCSRLWTSNGSGEVEGVLLRLSPGHYVACPPQLAQSTFALACAALDVQCAMTMNSRVVQTLLQLSSGAVDIPLRSGVRIQIVPTMEDLAHAQKDRFAAFITSEGLLVVWDDDALHLVARAKAIESGLIDLVWRSNEIDDDGDAS</sequence>
<dbReference type="Proteomes" id="UP001175261">
    <property type="component" value="Unassembled WGS sequence"/>
</dbReference>
<gene>
    <name evidence="2" type="ORF">NLU13_7888</name>
</gene>
<dbReference type="Pfam" id="PF25550">
    <property type="entry name" value="DUF7928"/>
    <property type="match status" value="1"/>
</dbReference>
<evidence type="ECO:0000313" key="2">
    <source>
        <dbReference type="EMBL" id="KAK0385412.1"/>
    </source>
</evidence>
<comment type="caution">
    <text evidence="2">The sequence shown here is derived from an EMBL/GenBank/DDBJ whole genome shotgun (WGS) entry which is preliminary data.</text>
</comment>
<organism evidence="2 3">
    <name type="scientific">Sarocladium strictum</name>
    <name type="common">Black bundle disease fungus</name>
    <name type="synonym">Acremonium strictum</name>
    <dbReference type="NCBI Taxonomy" id="5046"/>
    <lineage>
        <taxon>Eukaryota</taxon>
        <taxon>Fungi</taxon>
        <taxon>Dikarya</taxon>
        <taxon>Ascomycota</taxon>
        <taxon>Pezizomycotina</taxon>
        <taxon>Sordariomycetes</taxon>
        <taxon>Hypocreomycetidae</taxon>
        <taxon>Hypocreales</taxon>
        <taxon>Sarocladiaceae</taxon>
        <taxon>Sarocladium</taxon>
    </lineage>
</organism>
<keyword evidence="3" id="KW-1185">Reference proteome</keyword>
<evidence type="ECO:0000259" key="1">
    <source>
        <dbReference type="Pfam" id="PF25550"/>
    </source>
</evidence>
<accession>A0AA39L606</accession>
<dbReference type="AlphaFoldDB" id="A0AA39L606"/>
<name>A0AA39L606_SARSR</name>
<reference evidence="2" key="1">
    <citation type="submission" date="2022-10" db="EMBL/GenBank/DDBJ databases">
        <title>Determination and structural analysis of whole genome sequence of Sarocladium strictum F4-1.</title>
        <authorList>
            <person name="Hu L."/>
            <person name="Jiang Y."/>
        </authorList>
    </citation>
    <scope>NUCLEOTIDE SEQUENCE</scope>
    <source>
        <strain evidence="2">F4-1</strain>
    </source>
</reference>
<evidence type="ECO:0000313" key="3">
    <source>
        <dbReference type="Proteomes" id="UP001175261"/>
    </source>
</evidence>
<protein>
    <recommendedName>
        <fullName evidence="1">DUF7928 domain-containing protein</fullName>
    </recommendedName>
</protein>
<dbReference type="PANTHER" id="PTHR35408:SF3">
    <property type="entry name" value="GLYCOSYLTRANSFERASE 2-LIKE DOMAIN-CONTAINING PROTEIN"/>
    <property type="match status" value="1"/>
</dbReference>
<dbReference type="EMBL" id="JAPDFR010000007">
    <property type="protein sequence ID" value="KAK0385412.1"/>
    <property type="molecule type" value="Genomic_DNA"/>
</dbReference>